<keyword evidence="1" id="KW-0238">DNA-binding</keyword>
<dbReference type="AlphaFoldDB" id="A0A1X2CR31"/>
<proteinExistence type="predicted"/>
<dbReference type="GO" id="GO:0003677">
    <property type="term" value="F:DNA binding"/>
    <property type="evidence" value="ECO:0007669"/>
    <property type="project" value="UniProtKB-UniRule"/>
</dbReference>
<comment type="caution">
    <text evidence="3">The sequence shown here is derived from an EMBL/GenBank/DDBJ whole genome shotgun (WGS) entry which is preliminary data.</text>
</comment>
<evidence type="ECO:0000313" key="4">
    <source>
        <dbReference type="Proteomes" id="UP000193087"/>
    </source>
</evidence>
<protein>
    <recommendedName>
        <fullName evidence="2">SpoVT-AbrB domain-containing protein</fullName>
    </recommendedName>
</protein>
<feature type="domain" description="SpoVT-AbrB" evidence="2">
    <location>
        <begin position="1"/>
        <end position="34"/>
    </location>
</feature>
<organism evidence="3 4">
    <name type="scientific">Mycobacterium riyadhense</name>
    <dbReference type="NCBI Taxonomy" id="486698"/>
    <lineage>
        <taxon>Bacteria</taxon>
        <taxon>Bacillati</taxon>
        <taxon>Actinomycetota</taxon>
        <taxon>Actinomycetes</taxon>
        <taxon>Mycobacteriales</taxon>
        <taxon>Mycobacteriaceae</taxon>
        <taxon>Mycobacterium</taxon>
    </lineage>
</organism>
<dbReference type="EMBL" id="LQPQ01000082">
    <property type="protein sequence ID" value="ORW78445.1"/>
    <property type="molecule type" value="Genomic_DNA"/>
</dbReference>
<evidence type="ECO:0000256" key="1">
    <source>
        <dbReference type="PROSITE-ProRule" id="PRU01076"/>
    </source>
</evidence>
<evidence type="ECO:0000259" key="2">
    <source>
        <dbReference type="PROSITE" id="PS51740"/>
    </source>
</evidence>
<accession>A0A1X2CR31</accession>
<dbReference type="Proteomes" id="UP000193087">
    <property type="component" value="Unassembled WGS sequence"/>
</dbReference>
<keyword evidence="4" id="KW-1185">Reference proteome</keyword>
<dbReference type="STRING" id="486698.AWC22_19945"/>
<dbReference type="InterPro" id="IPR007159">
    <property type="entry name" value="SpoVT-AbrB_dom"/>
</dbReference>
<sequence length="67" mass="7032">MVIPKPLRDHLGLMPGEVEVTADGAALRVEALSGESLGERDGRLLIPAGGAEIDDAVVRTLRDAGQR</sequence>
<reference evidence="3 4" key="1">
    <citation type="submission" date="2016-01" db="EMBL/GenBank/DDBJ databases">
        <title>The new phylogeny of the genus Mycobacterium.</title>
        <authorList>
            <person name="Tarcisio F."/>
            <person name="Conor M."/>
            <person name="Antonella G."/>
            <person name="Elisabetta G."/>
            <person name="Giulia F.S."/>
            <person name="Sara T."/>
            <person name="Anna F."/>
            <person name="Clotilde B."/>
            <person name="Roberto B."/>
            <person name="Veronica D.S."/>
            <person name="Fabio R."/>
            <person name="Monica P."/>
            <person name="Olivier J."/>
            <person name="Enrico T."/>
            <person name="Nicola S."/>
        </authorList>
    </citation>
    <scope>NUCLEOTIDE SEQUENCE [LARGE SCALE GENOMIC DNA]</scope>
    <source>
        <strain evidence="3 4">DSM 45176</strain>
    </source>
</reference>
<dbReference type="PROSITE" id="PS51740">
    <property type="entry name" value="SPOVT_ABRB"/>
    <property type="match status" value="1"/>
</dbReference>
<name>A0A1X2CR31_9MYCO</name>
<gene>
    <name evidence="3" type="ORF">AWC22_19945</name>
</gene>
<evidence type="ECO:0000313" key="3">
    <source>
        <dbReference type="EMBL" id="ORW78445.1"/>
    </source>
</evidence>